<sequence length="833" mass="92547">MTSTSSFENILESVLKPRATSFGDAGQLAEKASSDAGSSSWLRSYSKKIVGTQALDASNAEGPKGPSLVSEPIDDAPTFPDELVDDAPVLVDVKAEMEEFDKAMEQRRLDRLANSRRRAPRRSRRKHHAKKFRPPDPSSSPISSERSLGVLRHKCSISDEIELLLPSPSDRGHQPPEGYFTLYESFFDAAFLWFPIPHVILEFLAKFYISISQITPRGIHHLVGILIRSYECGETLNVHHMRNYLDLRRSPPKDKLIYYISPRKDFRTFDGFVSKCRQWMDFFFYIPVCRETLGDGIDLIGTKWSRKVSNLILKIPKNAQATHTLLASRGCNWEKDFSLRRVEKARAFFFGSSVSSFCFSNRSEEVQSEMRKRSFRELASGSAGASKAIAPPSTTSMPRTTSTPSTTPDLASNTTSVPSTTLAPSTASDAKKSARMPSSVVLGMPASDPKAARSSVPLASSRSGDDARKKANGKAQETVSCDRRGSEPRGDDGREPKRPRTDPPSPSFLAFVNRVGHELEAEIEKHKHRVDAYAKGELAAKTERNKYAEQLEKRDKELEKALGDNKRLCVENDKLTKKLEAANKNASNSLNCLTSHNAQVAELKTQVGMKRESLKTAKALIVDLHEQFAITKAKFEELKGDPQDKLVFQIQREANLDFVKQLLGLFPDRKVPRLEDELSSLTADVEAHAGDEEYFDKLMESLGECLDVVLPEFAKPTLPNRDVSLEKLAADAGVADKMRIDSAGLLKNLMISKDRRMSFAGEDETEVTTVAAESIEAEKTKTSEDAAKIEKTVADVVRAEKAVSKEAELTTRDTSSEAGKDEEAHPYLYSRIC</sequence>
<proteinExistence type="predicted"/>
<feature type="compositionally biased region" description="Basic and acidic residues" evidence="2">
    <location>
        <begin position="803"/>
        <end position="825"/>
    </location>
</feature>
<gene>
    <name evidence="3" type="ordered locus">AALP_Aa8g213300</name>
</gene>
<evidence type="ECO:0000313" key="3">
    <source>
        <dbReference type="EMBL" id="KFK26179.1"/>
    </source>
</evidence>
<evidence type="ECO:0000256" key="1">
    <source>
        <dbReference type="SAM" id="Coils"/>
    </source>
</evidence>
<dbReference type="EMBL" id="CM002876">
    <property type="protein sequence ID" value="KFK26179.1"/>
    <property type="molecule type" value="Genomic_DNA"/>
</dbReference>
<evidence type="ECO:0000313" key="4">
    <source>
        <dbReference type="Proteomes" id="UP000029120"/>
    </source>
</evidence>
<evidence type="ECO:0008006" key="5">
    <source>
        <dbReference type="Google" id="ProtNLM"/>
    </source>
</evidence>
<dbReference type="OrthoDB" id="1114078at2759"/>
<dbReference type="Proteomes" id="UP000029120">
    <property type="component" value="Chromosome 8"/>
</dbReference>
<dbReference type="AlphaFoldDB" id="A0A087G8H7"/>
<feature type="region of interest" description="Disordered" evidence="2">
    <location>
        <begin position="377"/>
        <end position="507"/>
    </location>
</feature>
<feature type="compositionally biased region" description="Basic and acidic residues" evidence="2">
    <location>
        <begin position="480"/>
        <end position="501"/>
    </location>
</feature>
<feature type="region of interest" description="Disordered" evidence="2">
    <location>
        <begin position="803"/>
        <end position="833"/>
    </location>
</feature>
<protein>
    <recommendedName>
        <fullName evidence="5">Transposase (Putative), gypsy type</fullName>
    </recommendedName>
</protein>
<evidence type="ECO:0000256" key="2">
    <source>
        <dbReference type="SAM" id="MobiDB-lite"/>
    </source>
</evidence>
<organism evidence="3 4">
    <name type="scientific">Arabis alpina</name>
    <name type="common">Alpine rock-cress</name>
    <dbReference type="NCBI Taxonomy" id="50452"/>
    <lineage>
        <taxon>Eukaryota</taxon>
        <taxon>Viridiplantae</taxon>
        <taxon>Streptophyta</taxon>
        <taxon>Embryophyta</taxon>
        <taxon>Tracheophyta</taxon>
        <taxon>Spermatophyta</taxon>
        <taxon>Magnoliopsida</taxon>
        <taxon>eudicotyledons</taxon>
        <taxon>Gunneridae</taxon>
        <taxon>Pentapetalae</taxon>
        <taxon>rosids</taxon>
        <taxon>malvids</taxon>
        <taxon>Brassicales</taxon>
        <taxon>Brassicaceae</taxon>
        <taxon>Arabideae</taxon>
        <taxon>Arabis</taxon>
    </lineage>
</organism>
<feature type="compositionally biased region" description="Basic residues" evidence="2">
    <location>
        <begin position="114"/>
        <end position="132"/>
    </location>
</feature>
<feature type="compositionally biased region" description="Polar residues" evidence="2">
    <location>
        <begin position="409"/>
        <end position="428"/>
    </location>
</feature>
<feature type="compositionally biased region" description="Low complexity" evidence="2">
    <location>
        <begin position="379"/>
        <end position="408"/>
    </location>
</feature>
<feature type="region of interest" description="Disordered" evidence="2">
    <location>
        <begin position="56"/>
        <end position="82"/>
    </location>
</feature>
<keyword evidence="4" id="KW-1185">Reference proteome</keyword>
<accession>A0A087G8H7</accession>
<feature type="coiled-coil region" evidence="1">
    <location>
        <begin position="548"/>
        <end position="585"/>
    </location>
</feature>
<keyword evidence="1" id="KW-0175">Coiled coil</keyword>
<name>A0A087G8H7_ARAAL</name>
<dbReference type="Gramene" id="KFK26179">
    <property type="protein sequence ID" value="KFK26179"/>
    <property type="gene ID" value="AALP_AA8G213300"/>
</dbReference>
<reference evidence="4" key="1">
    <citation type="journal article" date="2015" name="Nat. Plants">
        <title>Genome expansion of Arabis alpina linked with retrotransposition and reduced symmetric DNA methylation.</title>
        <authorList>
            <person name="Willing E.M."/>
            <person name="Rawat V."/>
            <person name="Mandakova T."/>
            <person name="Maumus F."/>
            <person name="James G.V."/>
            <person name="Nordstroem K.J."/>
            <person name="Becker C."/>
            <person name="Warthmann N."/>
            <person name="Chica C."/>
            <person name="Szarzynska B."/>
            <person name="Zytnicki M."/>
            <person name="Albani M.C."/>
            <person name="Kiefer C."/>
            <person name="Bergonzi S."/>
            <person name="Castaings L."/>
            <person name="Mateos J.L."/>
            <person name="Berns M.C."/>
            <person name="Bujdoso N."/>
            <person name="Piofczyk T."/>
            <person name="de Lorenzo L."/>
            <person name="Barrero-Sicilia C."/>
            <person name="Mateos I."/>
            <person name="Piednoel M."/>
            <person name="Hagmann J."/>
            <person name="Chen-Min-Tao R."/>
            <person name="Iglesias-Fernandez R."/>
            <person name="Schuster S.C."/>
            <person name="Alonso-Blanco C."/>
            <person name="Roudier F."/>
            <person name="Carbonero P."/>
            <person name="Paz-Ares J."/>
            <person name="Davis S.J."/>
            <person name="Pecinka A."/>
            <person name="Quesneville H."/>
            <person name="Colot V."/>
            <person name="Lysak M.A."/>
            <person name="Weigel D."/>
            <person name="Coupland G."/>
            <person name="Schneeberger K."/>
        </authorList>
    </citation>
    <scope>NUCLEOTIDE SEQUENCE [LARGE SCALE GENOMIC DNA]</scope>
    <source>
        <strain evidence="4">cv. Pajares</strain>
    </source>
</reference>
<feature type="region of interest" description="Disordered" evidence="2">
    <location>
        <begin position="105"/>
        <end position="146"/>
    </location>
</feature>